<dbReference type="Proteomes" id="UP001165269">
    <property type="component" value="Unassembled WGS sequence"/>
</dbReference>
<protein>
    <submittedName>
        <fullName evidence="1">Uncharacterized protein</fullName>
    </submittedName>
</protein>
<comment type="caution">
    <text evidence="1">The sequence shown here is derived from an EMBL/GenBank/DDBJ whole genome shotgun (WGS) entry which is preliminary data.</text>
</comment>
<accession>A0ABS9YLG4</accession>
<name>A0ABS9YLG4_9ACTN</name>
<evidence type="ECO:0000313" key="2">
    <source>
        <dbReference type="Proteomes" id="UP001165269"/>
    </source>
</evidence>
<dbReference type="EMBL" id="JALDAY010000017">
    <property type="protein sequence ID" value="MCI3278107.1"/>
    <property type="molecule type" value="Genomic_DNA"/>
</dbReference>
<gene>
    <name evidence="1" type="ORF">MQP27_44275</name>
</gene>
<sequence length="125" mass="13542">MISGYVIGESLRPGAEFGPGGLRLRLRKVGRVDVSGSATAEQPSYWTLVEWEADGDDVDGLARALAEVLEPANGWYADFVAGEERVVVFAGKVFRYRRGDAAGRAEAQAYGRAVGTPEHQLDWAE</sequence>
<proteinExistence type="predicted"/>
<organism evidence="1 2">
    <name type="scientific">Streptomyces cylindrosporus</name>
    <dbReference type="NCBI Taxonomy" id="2927583"/>
    <lineage>
        <taxon>Bacteria</taxon>
        <taxon>Bacillati</taxon>
        <taxon>Actinomycetota</taxon>
        <taxon>Actinomycetes</taxon>
        <taxon>Kitasatosporales</taxon>
        <taxon>Streptomycetaceae</taxon>
        <taxon>Streptomyces</taxon>
    </lineage>
</organism>
<keyword evidence="2" id="KW-1185">Reference proteome</keyword>
<dbReference type="RefSeq" id="WP_242776407.1">
    <property type="nucleotide sequence ID" value="NZ_JALDAY010000017.1"/>
</dbReference>
<reference evidence="1" key="1">
    <citation type="submission" date="2022-03" db="EMBL/GenBank/DDBJ databases">
        <title>Streptomyces 7R015 and 7R016 isolated from Barleria lupulina in Thailand.</title>
        <authorList>
            <person name="Kanchanasin P."/>
            <person name="Phongsopitanun W."/>
            <person name="Tanasupawat S."/>
        </authorList>
    </citation>
    <scope>NUCLEOTIDE SEQUENCE</scope>
    <source>
        <strain evidence="1">7R015</strain>
    </source>
</reference>
<evidence type="ECO:0000313" key="1">
    <source>
        <dbReference type="EMBL" id="MCI3278107.1"/>
    </source>
</evidence>